<name>A0AAE1CA21_9PEZI</name>
<feature type="signal peptide" evidence="1">
    <location>
        <begin position="1"/>
        <end position="20"/>
    </location>
</feature>
<dbReference type="PANTHER" id="PTHR36195:SF4">
    <property type="entry name" value="DOMAIN PROTEIN, PUTATIVE (AFU_ORTHOLOGUE AFUA_5G01990)-RELATED"/>
    <property type="match status" value="1"/>
</dbReference>
<organism evidence="2 3">
    <name type="scientific">Podospora appendiculata</name>
    <dbReference type="NCBI Taxonomy" id="314037"/>
    <lineage>
        <taxon>Eukaryota</taxon>
        <taxon>Fungi</taxon>
        <taxon>Dikarya</taxon>
        <taxon>Ascomycota</taxon>
        <taxon>Pezizomycotina</taxon>
        <taxon>Sordariomycetes</taxon>
        <taxon>Sordariomycetidae</taxon>
        <taxon>Sordariales</taxon>
        <taxon>Podosporaceae</taxon>
        <taxon>Podospora</taxon>
    </lineage>
</organism>
<keyword evidence="1" id="KW-0732">Signal</keyword>
<sequence length="155" mass="15951">MLTNLITLITLAAAAPLASAVGNARVANKCNFAVTLWSVGSNVAGPYTISANGGTYSEPFVKDPVTGGMALKMTLDPNGLYTGAPQTIFAYSLDNANIWYDLSDLFGDAFTGKKLVEASANAACPSIVWPNGTPPAGSQVKVCGSDKDVTLTLCA</sequence>
<protein>
    <submittedName>
        <fullName evidence="2">Bys1 family protein</fullName>
    </submittedName>
</protein>
<proteinExistence type="predicted"/>
<comment type="caution">
    <text evidence="2">The sequence shown here is derived from an EMBL/GenBank/DDBJ whole genome shotgun (WGS) entry which is preliminary data.</text>
</comment>
<evidence type="ECO:0000313" key="3">
    <source>
        <dbReference type="Proteomes" id="UP001270362"/>
    </source>
</evidence>
<dbReference type="EMBL" id="JAULSO010000003">
    <property type="protein sequence ID" value="KAK3685174.1"/>
    <property type="molecule type" value="Genomic_DNA"/>
</dbReference>
<dbReference type="InterPro" id="IPR006771">
    <property type="entry name" value="CetA-like"/>
</dbReference>
<dbReference type="PANTHER" id="PTHR36195">
    <property type="entry name" value="DOMAIN PROTEIN, PUTATIVE (AFU_ORTHOLOGUE AFUA_5G01990)-RELATED-RELATED"/>
    <property type="match status" value="1"/>
</dbReference>
<reference evidence="2" key="1">
    <citation type="journal article" date="2023" name="Mol. Phylogenet. Evol.">
        <title>Genome-scale phylogeny and comparative genomics of the fungal order Sordariales.</title>
        <authorList>
            <person name="Hensen N."/>
            <person name="Bonometti L."/>
            <person name="Westerberg I."/>
            <person name="Brannstrom I.O."/>
            <person name="Guillou S."/>
            <person name="Cros-Aarteil S."/>
            <person name="Calhoun S."/>
            <person name="Haridas S."/>
            <person name="Kuo A."/>
            <person name="Mondo S."/>
            <person name="Pangilinan J."/>
            <person name="Riley R."/>
            <person name="LaButti K."/>
            <person name="Andreopoulos B."/>
            <person name="Lipzen A."/>
            <person name="Chen C."/>
            <person name="Yan M."/>
            <person name="Daum C."/>
            <person name="Ng V."/>
            <person name="Clum A."/>
            <person name="Steindorff A."/>
            <person name="Ohm R.A."/>
            <person name="Martin F."/>
            <person name="Silar P."/>
            <person name="Natvig D.O."/>
            <person name="Lalanne C."/>
            <person name="Gautier V."/>
            <person name="Ament-Velasquez S.L."/>
            <person name="Kruys A."/>
            <person name="Hutchinson M.I."/>
            <person name="Powell A.J."/>
            <person name="Barry K."/>
            <person name="Miller A.N."/>
            <person name="Grigoriev I.V."/>
            <person name="Debuchy R."/>
            <person name="Gladieux P."/>
            <person name="Hiltunen Thoren M."/>
            <person name="Johannesson H."/>
        </authorList>
    </citation>
    <scope>NUCLEOTIDE SEQUENCE</scope>
    <source>
        <strain evidence="2">CBS 314.62</strain>
    </source>
</reference>
<evidence type="ECO:0000313" key="2">
    <source>
        <dbReference type="EMBL" id="KAK3685174.1"/>
    </source>
</evidence>
<dbReference type="Pfam" id="PF04681">
    <property type="entry name" value="Bys1"/>
    <property type="match status" value="1"/>
</dbReference>
<feature type="chain" id="PRO_5042169917" evidence="1">
    <location>
        <begin position="21"/>
        <end position="155"/>
    </location>
</feature>
<dbReference type="Proteomes" id="UP001270362">
    <property type="component" value="Unassembled WGS sequence"/>
</dbReference>
<keyword evidence="3" id="KW-1185">Reference proteome</keyword>
<evidence type="ECO:0000256" key="1">
    <source>
        <dbReference type="SAM" id="SignalP"/>
    </source>
</evidence>
<gene>
    <name evidence="2" type="ORF">B0T22DRAFT_442366</name>
</gene>
<reference evidence="2" key="2">
    <citation type="submission" date="2023-06" db="EMBL/GenBank/DDBJ databases">
        <authorList>
            <consortium name="Lawrence Berkeley National Laboratory"/>
            <person name="Haridas S."/>
            <person name="Hensen N."/>
            <person name="Bonometti L."/>
            <person name="Westerberg I."/>
            <person name="Brannstrom I.O."/>
            <person name="Guillou S."/>
            <person name="Cros-Aarteil S."/>
            <person name="Calhoun S."/>
            <person name="Kuo A."/>
            <person name="Mondo S."/>
            <person name="Pangilinan J."/>
            <person name="Riley R."/>
            <person name="Labutti K."/>
            <person name="Andreopoulos B."/>
            <person name="Lipzen A."/>
            <person name="Chen C."/>
            <person name="Yanf M."/>
            <person name="Daum C."/>
            <person name="Ng V."/>
            <person name="Clum A."/>
            <person name="Steindorff A."/>
            <person name="Ohm R."/>
            <person name="Martin F."/>
            <person name="Silar P."/>
            <person name="Natvig D."/>
            <person name="Lalanne C."/>
            <person name="Gautier V."/>
            <person name="Ament-Velasquez S.L."/>
            <person name="Kruys A."/>
            <person name="Hutchinson M.I."/>
            <person name="Powell A.J."/>
            <person name="Barry K."/>
            <person name="Miller A.N."/>
            <person name="Grigoriev I.V."/>
            <person name="Debuchy R."/>
            <person name="Gladieux P."/>
            <person name="Thoren M.H."/>
            <person name="Johannesson H."/>
        </authorList>
    </citation>
    <scope>NUCLEOTIDE SEQUENCE</scope>
    <source>
        <strain evidence="2">CBS 314.62</strain>
    </source>
</reference>
<accession>A0AAE1CA21</accession>
<dbReference type="AlphaFoldDB" id="A0AAE1CA21"/>